<dbReference type="RefSeq" id="WP_345576822.1">
    <property type="nucleotide sequence ID" value="NZ_BAABDQ010000051.1"/>
</dbReference>
<dbReference type="Gene3D" id="2.130.10.10">
    <property type="entry name" value="YVTN repeat-like/Quinoprotein amine dehydrogenase"/>
    <property type="match status" value="1"/>
</dbReference>
<name>A0ABP6ZNP8_9ACTN</name>
<dbReference type="Pfam" id="PF13360">
    <property type="entry name" value="PQQ_2"/>
    <property type="match status" value="1"/>
</dbReference>
<comment type="caution">
    <text evidence="3">The sequence shown here is derived from an EMBL/GenBank/DDBJ whole genome shotgun (WGS) entry which is preliminary data.</text>
</comment>
<dbReference type="InterPro" id="IPR002372">
    <property type="entry name" value="PQQ_rpt_dom"/>
</dbReference>
<reference evidence="4" key="1">
    <citation type="journal article" date="2019" name="Int. J. Syst. Evol. Microbiol.">
        <title>The Global Catalogue of Microorganisms (GCM) 10K type strain sequencing project: providing services to taxonomists for standard genome sequencing and annotation.</title>
        <authorList>
            <consortium name="The Broad Institute Genomics Platform"/>
            <consortium name="The Broad Institute Genome Sequencing Center for Infectious Disease"/>
            <person name="Wu L."/>
            <person name="Ma J."/>
        </authorList>
    </citation>
    <scope>NUCLEOTIDE SEQUENCE [LARGE SCALE GENOMIC DNA]</scope>
    <source>
        <strain evidence="4">JCM 17326</strain>
    </source>
</reference>
<dbReference type="PANTHER" id="PTHR34512:SF30">
    <property type="entry name" value="OUTER MEMBRANE PROTEIN ASSEMBLY FACTOR BAMB"/>
    <property type="match status" value="1"/>
</dbReference>
<accession>A0ABP6ZNP8</accession>
<dbReference type="SUPFAM" id="SSF50998">
    <property type="entry name" value="Quinoprotein alcohol dehydrogenase-like"/>
    <property type="match status" value="1"/>
</dbReference>
<evidence type="ECO:0000256" key="1">
    <source>
        <dbReference type="SAM" id="SignalP"/>
    </source>
</evidence>
<protein>
    <recommendedName>
        <fullName evidence="2">Pyrrolo-quinoline quinone repeat domain-containing protein</fullName>
    </recommendedName>
</protein>
<evidence type="ECO:0000313" key="4">
    <source>
        <dbReference type="Proteomes" id="UP001500630"/>
    </source>
</evidence>
<evidence type="ECO:0000313" key="3">
    <source>
        <dbReference type="EMBL" id="GAA3614666.1"/>
    </source>
</evidence>
<dbReference type="InterPro" id="IPR011047">
    <property type="entry name" value="Quinoprotein_ADH-like_sf"/>
</dbReference>
<gene>
    <name evidence="3" type="ORF">GCM10022419_119830</name>
</gene>
<feature type="signal peptide" evidence="1">
    <location>
        <begin position="1"/>
        <end position="19"/>
    </location>
</feature>
<dbReference type="Proteomes" id="UP001500630">
    <property type="component" value="Unassembled WGS sequence"/>
</dbReference>
<sequence length="535" mass="56588">MKRIFALVVAVMLMAGACAQEDPPKKVETDHVVGKVTRTAVSGHGPAPGLLNADWQVTVEGERANFEVEGGSLVLFTGDGVQGFDATTGQSVWHYREPGRKVHWSRLTAGVALLSTEGEEERLVALDSATGRLLWEKKVEPFTDFFVHGSVLVRESHSPATPVLAGIDLRTGEELWDGDPDVGKDCDSIAPFPDATDGSVIVLEERCGGSFVTSGFLGLDPASGDVLWSHDNGLIGHPDVISVARGAAVISASNSGRTTIFSRDKAQQTLECRNCEPVIAGEHIAWLTGSGTEQTRMAVVNVHTGTANVVALPIPQSNLISDGRRLYGTGPTPAGSQGGEPAHWVTVVDPAAGSARALPIHANPGYGHIRWEGAADGRLIVAIRPSQKASEETSGYRLIAYSSTPGAEPLEFSGVDPRSWPDCAKLVAAVPGKRLRRPDSRRDWGEVVIGSTRVARSSCYADNIEGIGEVSVVIRWVTKRPEDADAVLDGTPGQAPDADERDGSLVRVGGVIAQVDGPPEAVQAVVKQLRSTVPS</sequence>
<dbReference type="InterPro" id="IPR015943">
    <property type="entry name" value="WD40/YVTN_repeat-like_dom_sf"/>
</dbReference>
<dbReference type="EMBL" id="BAABDQ010000051">
    <property type="protein sequence ID" value="GAA3614666.1"/>
    <property type="molecule type" value="Genomic_DNA"/>
</dbReference>
<dbReference type="PANTHER" id="PTHR34512">
    <property type="entry name" value="CELL SURFACE PROTEIN"/>
    <property type="match status" value="1"/>
</dbReference>
<keyword evidence="4" id="KW-1185">Reference proteome</keyword>
<feature type="chain" id="PRO_5045793103" description="Pyrrolo-quinoline quinone repeat domain-containing protein" evidence="1">
    <location>
        <begin position="20"/>
        <end position="535"/>
    </location>
</feature>
<evidence type="ECO:0000259" key="2">
    <source>
        <dbReference type="Pfam" id="PF13360"/>
    </source>
</evidence>
<feature type="domain" description="Pyrrolo-quinoline quinone repeat" evidence="2">
    <location>
        <begin position="81"/>
        <end position="230"/>
    </location>
</feature>
<keyword evidence="1" id="KW-0732">Signal</keyword>
<proteinExistence type="predicted"/>
<dbReference type="PROSITE" id="PS51257">
    <property type="entry name" value="PROKAR_LIPOPROTEIN"/>
    <property type="match status" value="1"/>
</dbReference>
<organism evidence="3 4">
    <name type="scientific">Nonomuraea rosea</name>
    <dbReference type="NCBI Taxonomy" id="638574"/>
    <lineage>
        <taxon>Bacteria</taxon>
        <taxon>Bacillati</taxon>
        <taxon>Actinomycetota</taxon>
        <taxon>Actinomycetes</taxon>
        <taxon>Streptosporangiales</taxon>
        <taxon>Streptosporangiaceae</taxon>
        <taxon>Nonomuraea</taxon>
    </lineage>
</organism>